<dbReference type="InterPro" id="IPR006016">
    <property type="entry name" value="UspA"/>
</dbReference>
<proteinExistence type="inferred from homology"/>
<feature type="domain" description="UspA" evidence="2">
    <location>
        <begin position="10"/>
        <end position="138"/>
    </location>
</feature>
<dbReference type="Pfam" id="PF00582">
    <property type="entry name" value="Usp"/>
    <property type="match status" value="2"/>
</dbReference>
<dbReference type="PANTHER" id="PTHR46268">
    <property type="entry name" value="STRESS RESPONSE PROTEIN NHAX"/>
    <property type="match status" value="1"/>
</dbReference>
<comment type="similarity">
    <text evidence="1">Belongs to the universal stress protein A family.</text>
</comment>
<evidence type="ECO:0000313" key="4">
    <source>
        <dbReference type="Proteomes" id="UP001595925"/>
    </source>
</evidence>
<protein>
    <submittedName>
        <fullName evidence="3">Universal stress protein</fullName>
    </submittedName>
</protein>
<reference evidence="3 4" key="1">
    <citation type="journal article" date="2019" name="Int. J. Syst. Evol. Microbiol.">
        <title>The Global Catalogue of Microorganisms (GCM) 10K type strain sequencing project: providing services to taxonomists for standard genome sequencing and annotation.</title>
        <authorList>
            <consortium name="The Broad Institute Genomics Platform"/>
            <consortium name="The Broad Institute Genome Sequencing Center for Infectious Disease"/>
            <person name="Wu L."/>
            <person name="Ma J."/>
        </authorList>
    </citation>
    <scope>NUCLEOTIDE SEQUENCE [LARGE SCALE GENOMIC DNA]</scope>
    <source>
        <strain evidence="3 4">CGMCC 1.15824</strain>
    </source>
</reference>
<dbReference type="AlphaFoldDB" id="A0ABD5QIB2"/>
<accession>A0ABD5QIB2</accession>
<dbReference type="Proteomes" id="UP001595925">
    <property type="component" value="Unassembled WGS sequence"/>
</dbReference>
<comment type="caution">
    <text evidence="3">The sequence shown here is derived from an EMBL/GenBank/DDBJ whole genome shotgun (WGS) entry which is preliminary data.</text>
</comment>
<dbReference type="InterPro" id="IPR014729">
    <property type="entry name" value="Rossmann-like_a/b/a_fold"/>
</dbReference>
<dbReference type="PANTHER" id="PTHR46268:SF6">
    <property type="entry name" value="UNIVERSAL STRESS PROTEIN UP12"/>
    <property type="match status" value="1"/>
</dbReference>
<keyword evidence="4" id="KW-1185">Reference proteome</keyword>
<dbReference type="CDD" id="cd00293">
    <property type="entry name" value="USP-like"/>
    <property type="match status" value="2"/>
</dbReference>
<feature type="domain" description="UspA" evidence="2">
    <location>
        <begin position="148"/>
        <end position="271"/>
    </location>
</feature>
<dbReference type="RefSeq" id="WP_224829211.1">
    <property type="nucleotide sequence ID" value="NZ_JAIVEF010000017.1"/>
</dbReference>
<organism evidence="3 4">
    <name type="scientific">Saliphagus infecundisoli</name>
    <dbReference type="NCBI Taxonomy" id="1849069"/>
    <lineage>
        <taxon>Archaea</taxon>
        <taxon>Methanobacteriati</taxon>
        <taxon>Methanobacteriota</taxon>
        <taxon>Stenosarchaea group</taxon>
        <taxon>Halobacteria</taxon>
        <taxon>Halobacteriales</taxon>
        <taxon>Natrialbaceae</taxon>
        <taxon>Saliphagus</taxon>
    </lineage>
</organism>
<dbReference type="Gene3D" id="3.40.50.620">
    <property type="entry name" value="HUPs"/>
    <property type="match status" value="2"/>
</dbReference>
<evidence type="ECO:0000313" key="3">
    <source>
        <dbReference type="EMBL" id="MFC4989336.1"/>
    </source>
</evidence>
<dbReference type="InterPro" id="IPR006015">
    <property type="entry name" value="Universal_stress_UspA"/>
</dbReference>
<evidence type="ECO:0000259" key="2">
    <source>
        <dbReference type="Pfam" id="PF00582"/>
    </source>
</evidence>
<dbReference type="SUPFAM" id="SSF52402">
    <property type="entry name" value="Adenine nucleotide alpha hydrolases-like"/>
    <property type="match status" value="2"/>
</dbReference>
<sequence>MSNSTSQGSILVPIANPETADHLVSTAADVASDTGRPLDLLTVITVPDQVPLSEGERLVDNEREILDYAAEMVTDQAIEVTCRIRFARSIASGILSIAEQRDIETILMGWRGRPRRRDIILGSHLDQVLRKAPCDVLVKRMDGDGGLHRILLPVAGGPNTELAASVAGSLARVHDAEIHVIIVNSPKETTTEREEKEQVLAKVIAGFTEVPVITQEIIESDSISKTIVDQSNNVDLSVLGATSEDLFRRSVIGSLPEQVGRQSTSSVLMVKAYQDLPSRLVRLTSRIRRSKPITHLRNKLGR</sequence>
<dbReference type="EMBL" id="JBHSJG010000047">
    <property type="protein sequence ID" value="MFC4989336.1"/>
    <property type="molecule type" value="Genomic_DNA"/>
</dbReference>
<gene>
    <name evidence="3" type="ORF">ACFPFO_16560</name>
</gene>
<dbReference type="PRINTS" id="PR01438">
    <property type="entry name" value="UNVRSLSTRESS"/>
</dbReference>
<name>A0ABD5QIB2_9EURY</name>
<evidence type="ECO:0000256" key="1">
    <source>
        <dbReference type="ARBA" id="ARBA00008791"/>
    </source>
</evidence>